<dbReference type="GO" id="GO:0004190">
    <property type="term" value="F:aspartic-type endopeptidase activity"/>
    <property type="evidence" value="ECO:0007669"/>
    <property type="project" value="UniProtKB-UniRule"/>
</dbReference>
<dbReference type="Pfam" id="PF01252">
    <property type="entry name" value="Peptidase_A8"/>
    <property type="match status" value="1"/>
</dbReference>
<sequence length="172" mass="19241">MATKKTNTFSSKPKSSGGNWAVWLGISAIVILLDQITKITIERSFQFAEIYPVTSFFNLTLAYNKGAAFSFLATEGGWQRYMFTAIGVIASIVITYLLRKNATEKLFCWSLSLIMGGAIGNVIDRVLYGHVIDFLDFHYKETYHFAAFNLADSAICLGAALFILDELRRVKK</sequence>
<proteinExistence type="inferred from homology"/>
<feature type="transmembrane region" description="Helical" evidence="9">
    <location>
        <begin position="20"/>
        <end position="41"/>
    </location>
</feature>
<evidence type="ECO:0000256" key="5">
    <source>
        <dbReference type="ARBA" id="ARBA00022750"/>
    </source>
</evidence>
<dbReference type="InterPro" id="IPR001872">
    <property type="entry name" value="Peptidase_A8"/>
</dbReference>
<dbReference type="Proteomes" id="UP000627446">
    <property type="component" value="Unassembled WGS sequence"/>
</dbReference>
<dbReference type="EMBL" id="JACOFZ010000001">
    <property type="protein sequence ID" value="MBC3880662.1"/>
    <property type="molecule type" value="Genomic_DNA"/>
</dbReference>
<keyword evidence="2 9" id="KW-1003">Cell membrane</keyword>
<protein>
    <recommendedName>
        <fullName evidence="9">Lipoprotein signal peptidase</fullName>
        <ecNumber evidence="9">3.4.23.36</ecNumber>
    </recommendedName>
    <alternativeName>
        <fullName evidence="9">Prolipoprotein signal peptidase</fullName>
    </alternativeName>
    <alternativeName>
        <fullName evidence="9">Signal peptidase II</fullName>
        <shortName evidence="9">SPase II</shortName>
    </alternativeName>
</protein>
<evidence type="ECO:0000256" key="1">
    <source>
        <dbReference type="ARBA" id="ARBA00006139"/>
    </source>
</evidence>
<comment type="similarity">
    <text evidence="1 9 11">Belongs to the peptidase A8 family.</text>
</comment>
<keyword evidence="12" id="KW-0449">Lipoprotein</keyword>
<evidence type="ECO:0000256" key="9">
    <source>
        <dbReference type="HAMAP-Rule" id="MF_00161"/>
    </source>
</evidence>
<gene>
    <name evidence="9" type="primary">lspA</name>
    <name evidence="12" type="ORF">H8K36_04700</name>
</gene>
<dbReference type="RefSeq" id="WP_186914850.1">
    <property type="nucleotide sequence ID" value="NZ_JACOFZ010000001.1"/>
</dbReference>
<accession>A0A923HKD9</accession>
<organism evidence="12 13">
    <name type="scientific">Undibacterium nitidum</name>
    <dbReference type="NCBI Taxonomy" id="2762298"/>
    <lineage>
        <taxon>Bacteria</taxon>
        <taxon>Pseudomonadati</taxon>
        <taxon>Pseudomonadota</taxon>
        <taxon>Betaproteobacteria</taxon>
        <taxon>Burkholderiales</taxon>
        <taxon>Oxalobacteraceae</taxon>
        <taxon>Undibacterium</taxon>
    </lineage>
</organism>
<evidence type="ECO:0000256" key="3">
    <source>
        <dbReference type="ARBA" id="ARBA00022670"/>
    </source>
</evidence>
<dbReference type="GO" id="GO:0006508">
    <property type="term" value="P:proteolysis"/>
    <property type="evidence" value="ECO:0007669"/>
    <property type="project" value="UniProtKB-KW"/>
</dbReference>
<feature type="transmembrane region" description="Helical" evidence="9">
    <location>
        <begin position="143"/>
        <end position="164"/>
    </location>
</feature>
<dbReference type="HAMAP" id="MF_00161">
    <property type="entry name" value="LspA"/>
    <property type="match status" value="1"/>
</dbReference>
<evidence type="ECO:0000256" key="8">
    <source>
        <dbReference type="ARBA" id="ARBA00023136"/>
    </source>
</evidence>
<dbReference type="AlphaFoldDB" id="A0A923HKD9"/>
<keyword evidence="6 9" id="KW-0378">Hydrolase</keyword>
<keyword evidence="7 9" id="KW-1133">Transmembrane helix</keyword>
<evidence type="ECO:0000256" key="11">
    <source>
        <dbReference type="RuleBase" id="RU004181"/>
    </source>
</evidence>
<evidence type="ECO:0000313" key="13">
    <source>
        <dbReference type="Proteomes" id="UP000627446"/>
    </source>
</evidence>
<evidence type="ECO:0000256" key="7">
    <source>
        <dbReference type="ARBA" id="ARBA00022989"/>
    </source>
</evidence>
<keyword evidence="3 9" id="KW-0645">Protease</keyword>
<name>A0A923HKD9_9BURK</name>
<comment type="function">
    <text evidence="9 10">This protein specifically catalyzes the removal of signal peptides from prolipoproteins.</text>
</comment>
<dbReference type="GO" id="GO:0005886">
    <property type="term" value="C:plasma membrane"/>
    <property type="evidence" value="ECO:0007669"/>
    <property type="project" value="UniProtKB-SubCell"/>
</dbReference>
<evidence type="ECO:0000256" key="6">
    <source>
        <dbReference type="ARBA" id="ARBA00022801"/>
    </source>
</evidence>
<evidence type="ECO:0000313" key="12">
    <source>
        <dbReference type="EMBL" id="MBC3880662.1"/>
    </source>
</evidence>
<feature type="active site" evidence="9">
    <location>
        <position position="152"/>
    </location>
</feature>
<comment type="catalytic activity">
    <reaction evidence="9 10">
        <text>Release of signal peptides from bacterial membrane prolipoproteins. Hydrolyzes -Xaa-Yaa-Zaa-|-(S,diacylglyceryl)Cys-, in which Xaa is hydrophobic (preferably Leu), and Yaa (Ala or Ser) and Zaa (Gly or Ala) have small, neutral side chains.</text>
        <dbReference type="EC" id="3.4.23.36"/>
    </reaction>
</comment>
<dbReference type="PANTHER" id="PTHR33695">
    <property type="entry name" value="LIPOPROTEIN SIGNAL PEPTIDASE"/>
    <property type="match status" value="1"/>
</dbReference>
<keyword evidence="5 9" id="KW-0064">Aspartyl protease</keyword>
<dbReference type="EC" id="3.4.23.36" evidence="9"/>
<feature type="transmembrane region" description="Helical" evidence="9">
    <location>
        <begin position="78"/>
        <end position="99"/>
    </location>
</feature>
<keyword evidence="4 9" id="KW-0812">Transmembrane</keyword>
<dbReference type="NCBIfam" id="TIGR00077">
    <property type="entry name" value="lspA"/>
    <property type="match status" value="1"/>
</dbReference>
<feature type="transmembrane region" description="Helical" evidence="9">
    <location>
        <begin position="106"/>
        <end position="123"/>
    </location>
</feature>
<evidence type="ECO:0000256" key="10">
    <source>
        <dbReference type="RuleBase" id="RU000594"/>
    </source>
</evidence>
<evidence type="ECO:0000256" key="2">
    <source>
        <dbReference type="ARBA" id="ARBA00022475"/>
    </source>
</evidence>
<dbReference type="PANTHER" id="PTHR33695:SF1">
    <property type="entry name" value="LIPOPROTEIN SIGNAL PEPTIDASE"/>
    <property type="match status" value="1"/>
</dbReference>
<dbReference type="PRINTS" id="PR00781">
    <property type="entry name" value="LIPOSIGPTASE"/>
</dbReference>
<comment type="subcellular location">
    <subcellularLocation>
        <location evidence="9">Cell membrane</location>
        <topology evidence="9">Multi-pass membrane protein</topology>
    </subcellularLocation>
</comment>
<keyword evidence="13" id="KW-1185">Reference proteome</keyword>
<comment type="pathway">
    <text evidence="9">Protein modification; lipoprotein biosynthesis (signal peptide cleavage).</text>
</comment>
<comment type="caution">
    <text evidence="12">The sequence shown here is derived from an EMBL/GenBank/DDBJ whole genome shotgun (WGS) entry which is preliminary data.</text>
</comment>
<reference evidence="12" key="1">
    <citation type="submission" date="2020-08" db="EMBL/GenBank/DDBJ databases">
        <title>Novel species isolated from subtropical streams in China.</title>
        <authorList>
            <person name="Lu H."/>
        </authorList>
    </citation>
    <scope>NUCLEOTIDE SEQUENCE</scope>
    <source>
        <strain evidence="12">LX22W</strain>
    </source>
</reference>
<dbReference type="PROSITE" id="PS00855">
    <property type="entry name" value="SPASE_II"/>
    <property type="match status" value="1"/>
</dbReference>
<keyword evidence="8 9" id="KW-0472">Membrane</keyword>
<evidence type="ECO:0000256" key="4">
    <source>
        <dbReference type="ARBA" id="ARBA00022692"/>
    </source>
</evidence>
<feature type="active site" evidence="9">
    <location>
        <position position="133"/>
    </location>
</feature>